<sequence>MRRCPRGLPLFVGPRRSSHHQQQSPPPLHPPAIRGEEEEARAWLQEHVDRAVAEGRQPQAVAAYFDGLLDDRPELRAYVRDARQQLGGTDPRALTAHQQRTAADRLARRMSSDAAARLLRAHNEDTHARQHAHDGTPTGEAYWVEAGGTLASPAVPRRVKDEVLRDMQADRQATSPAFDEPPETATLAAKDANFAQHLREQRRRLLRPDDWLD</sequence>
<evidence type="ECO:0000256" key="1">
    <source>
        <dbReference type="SAM" id="MobiDB-lite"/>
    </source>
</evidence>
<evidence type="ECO:0000313" key="2">
    <source>
        <dbReference type="EMBL" id="ORC92613.1"/>
    </source>
</evidence>
<feature type="region of interest" description="Disordered" evidence="1">
    <location>
        <begin position="163"/>
        <end position="183"/>
    </location>
</feature>
<protein>
    <submittedName>
        <fullName evidence="2">Uncharacterized protein</fullName>
    </submittedName>
</protein>
<dbReference type="RefSeq" id="XP_028886679.1">
    <property type="nucleotide sequence ID" value="XM_029022133.1"/>
</dbReference>
<dbReference type="AlphaFoldDB" id="A0A1X0P7L2"/>
<keyword evidence="3" id="KW-1185">Reference proteome</keyword>
<organism evidence="2 3">
    <name type="scientific">Trypanosoma theileri</name>
    <dbReference type="NCBI Taxonomy" id="67003"/>
    <lineage>
        <taxon>Eukaryota</taxon>
        <taxon>Discoba</taxon>
        <taxon>Euglenozoa</taxon>
        <taxon>Kinetoplastea</taxon>
        <taxon>Metakinetoplastina</taxon>
        <taxon>Trypanosomatida</taxon>
        <taxon>Trypanosomatidae</taxon>
        <taxon>Trypanosoma</taxon>
    </lineage>
</organism>
<evidence type="ECO:0000313" key="3">
    <source>
        <dbReference type="Proteomes" id="UP000192257"/>
    </source>
</evidence>
<reference evidence="2 3" key="1">
    <citation type="submission" date="2017-03" db="EMBL/GenBank/DDBJ databases">
        <title>An alternative strategy for trypanosome survival in the mammalian bloodstream revealed through genome and transcriptome analysis of the ubiquitous bovine parasite Trypanosoma (Megatrypanum) theileri.</title>
        <authorList>
            <person name="Kelly S."/>
            <person name="Ivens A."/>
            <person name="Mott A."/>
            <person name="O'Neill E."/>
            <person name="Emms D."/>
            <person name="Macleod O."/>
            <person name="Voorheis P."/>
            <person name="Matthews J."/>
            <person name="Matthews K."/>
            <person name="Carrington M."/>
        </authorList>
    </citation>
    <scope>NUCLEOTIDE SEQUENCE [LARGE SCALE GENOMIC DNA]</scope>
    <source>
        <strain evidence="2">Edinburgh</strain>
    </source>
</reference>
<dbReference type="GeneID" id="39981913"/>
<accession>A0A1X0P7L2</accession>
<gene>
    <name evidence="2" type="ORF">TM35_000033660</name>
</gene>
<dbReference type="EMBL" id="NBCO01000003">
    <property type="protein sequence ID" value="ORC92613.1"/>
    <property type="molecule type" value="Genomic_DNA"/>
</dbReference>
<dbReference type="Proteomes" id="UP000192257">
    <property type="component" value="Unassembled WGS sequence"/>
</dbReference>
<proteinExistence type="predicted"/>
<name>A0A1X0P7L2_9TRYP</name>
<feature type="region of interest" description="Disordered" evidence="1">
    <location>
        <begin position="1"/>
        <end position="36"/>
    </location>
</feature>
<dbReference type="VEuPathDB" id="TriTrypDB:TM35_000033660"/>
<comment type="caution">
    <text evidence="2">The sequence shown here is derived from an EMBL/GenBank/DDBJ whole genome shotgun (WGS) entry which is preliminary data.</text>
</comment>
<dbReference type="OrthoDB" id="251450at2759"/>